<sequence length="415" mass="45889">MVKDTAYYDILGVKPDATAAEIKKAYYVKARKVHPDKNPDDPEAAHNFQILGEAYQILSDPKQREAYDNHGKAGVSTESMLDPAAVFGMLFGSDLFEDYVGQLAMASMASIEAFGEGDQVDVKLMQEKLKGIQKEREEVLIQKLKGLLERFVEGDKEGFCKWAVDEAKRLSDSAFGEPMLHTIGYIYARQAAKELGKKLLFMGVPFLAEWVRDKGHYVKSQVTAATGAIALMQMQEDMKRQLAAAGEMDEAAIEKYIESKQQVMIDSLWKLNVADIEVTLSHVCQAVLHDHTAGKEVLRARAKALKNLGIILQGDKEPYTRKENVRHNLAHPSKICETPNGASTSSPRAESAKDFQVHPQPKTADHSYSSSSYVYQPTPGVSYEAFPIPMPPPGAVGSKHSSMQNTKPSVPSRPF</sequence>
<proteinExistence type="predicted"/>
<comment type="caution">
    <text evidence="1">The sequence shown here is derived from an EMBL/GenBank/DDBJ whole genome shotgun (WGS) entry which is preliminary data.</text>
</comment>
<reference evidence="2" key="1">
    <citation type="journal article" date="2024" name="Proc. Natl. Acad. Sci. U.S.A.">
        <title>Extraordinary preservation of gene collinearity over three hundred million years revealed in homosporous lycophytes.</title>
        <authorList>
            <person name="Li C."/>
            <person name="Wickell D."/>
            <person name="Kuo L.Y."/>
            <person name="Chen X."/>
            <person name="Nie B."/>
            <person name="Liao X."/>
            <person name="Peng D."/>
            <person name="Ji J."/>
            <person name="Jenkins J."/>
            <person name="Williams M."/>
            <person name="Shu S."/>
            <person name="Plott C."/>
            <person name="Barry K."/>
            <person name="Rajasekar S."/>
            <person name="Grimwood J."/>
            <person name="Han X."/>
            <person name="Sun S."/>
            <person name="Hou Z."/>
            <person name="He W."/>
            <person name="Dai G."/>
            <person name="Sun C."/>
            <person name="Schmutz J."/>
            <person name="Leebens-Mack J.H."/>
            <person name="Li F.W."/>
            <person name="Wang L."/>
        </authorList>
    </citation>
    <scope>NUCLEOTIDE SEQUENCE [LARGE SCALE GENOMIC DNA]</scope>
    <source>
        <strain evidence="2">cv. PW_Plant_1</strain>
    </source>
</reference>
<name>A0ACC2CYK5_DIPCM</name>
<gene>
    <name evidence="1" type="ORF">O6H91_08G068700</name>
</gene>
<protein>
    <submittedName>
        <fullName evidence="1">Uncharacterized protein</fullName>
    </submittedName>
</protein>
<dbReference type="Proteomes" id="UP001162992">
    <property type="component" value="Chromosome 8"/>
</dbReference>
<organism evidence="1 2">
    <name type="scientific">Diphasiastrum complanatum</name>
    <name type="common">Issler's clubmoss</name>
    <name type="synonym">Lycopodium complanatum</name>
    <dbReference type="NCBI Taxonomy" id="34168"/>
    <lineage>
        <taxon>Eukaryota</taxon>
        <taxon>Viridiplantae</taxon>
        <taxon>Streptophyta</taxon>
        <taxon>Embryophyta</taxon>
        <taxon>Tracheophyta</taxon>
        <taxon>Lycopodiopsida</taxon>
        <taxon>Lycopodiales</taxon>
        <taxon>Lycopodiaceae</taxon>
        <taxon>Lycopodioideae</taxon>
        <taxon>Diphasiastrum</taxon>
    </lineage>
</organism>
<keyword evidence="2" id="KW-1185">Reference proteome</keyword>
<evidence type="ECO:0000313" key="1">
    <source>
        <dbReference type="EMBL" id="KAJ7547091.1"/>
    </source>
</evidence>
<dbReference type="EMBL" id="CM055099">
    <property type="protein sequence ID" value="KAJ7547091.1"/>
    <property type="molecule type" value="Genomic_DNA"/>
</dbReference>
<accession>A0ACC2CYK5</accession>
<evidence type="ECO:0000313" key="2">
    <source>
        <dbReference type="Proteomes" id="UP001162992"/>
    </source>
</evidence>